<accession>A0A9D4WZJ1</accession>
<dbReference type="InterPro" id="IPR023214">
    <property type="entry name" value="HAD_sf"/>
</dbReference>
<reference evidence="3 4" key="1">
    <citation type="journal article" date="2022" name="Nat. Genet.">
        <title>Improved pea reference genome and pan-genome highlight genomic features and evolutionary characteristics.</title>
        <authorList>
            <person name="Yang T."/>
            <person name="Liu R."/>
            <person name="Luo Y."/>
            <person name="Hu S."/>
            <person name="Wang D."/>
            <person name="Wang C."/>
            <person name="Pandey M.K."/>
            <person name="Ge S."/>
            <person name="Xu Q."/>
            <person name="Li N."/>
            <person name="Li G."/>
            <person name="Huang Y."/>
            <person name="Saxena R.K."/>
            <person name="Ji Y."/>
            <person name="Li M."/>
            <person name="Yan X."/>
            <person name="He Y."/>
            <person name="Liu Y."/>
            <person name="Wang X."/>
            <person name="Xiang C."/>
            <person name="Varshney R.K."/>
            <person name="Ding H."/>
            <person name="Gao S."/>
            <person name="Zong X."/>
        </authorList>
    </citation>
    <scope>NUCLEOTIDE SEQUENCE [LARGE SCALE GENOMIC DNA]</scope>
    <source>
        <strain evidence="3 4">cv. Zhongwan 6</strain>
    </source>
</reference>
<evidence type="ECO:0000256" key="2">
    <source>
        <dbReference type="SAM" id="SignalP"/>
    </source>
</evidence>
<evidence type="ECO:0000313" key="3">
    <source>
        <dbReference type="EMBL" id="KAI5410430.1"/>
    </source>
</evidence>
<dbReference type="EMBL" id="JAMSHJ010000005">
    <property type="protein sequence ID" value="KAI5410430.1"/>
    <property type="molecule type" value="Genomic_DNA"/>
</dbReference>
<keyword evidence="1" id="KW-0460">Magnesium</keyword>
<dbReference type="Gene3D" id="3.40.50.1000">
    <property type="entry name" value="HAD superfamily/HAD-like"/>
    <property type="match status" value="1"/>
</dbReference>
<dbReference type="PANTHER" id="PTHR42861">
    <property type="entry name" value="CALCIUM-TRANSPORTING ATPASE"/>
    <property type="match status" value="1"/>
</dbReference>
<dbReference type="Gramene" id="Psat05G0580100-T1">
    <property type="protein sequence ID" value="KAI5410430.1"/>
    <property type="gene ID" value="KIW84_055801"/>
</dbReference>
<feature type="chain" id="PRO_5038514758" evidence="2">
    <location>
        <begin position="23"/>
        <end position="141"/>
    </location>
</feature>
<dbReference type="AlphaFoldDB" id="A0A9D4WZJ1"/>
<protein>
    <submittedName>
        <fullName evidence="3">Uncharacterized protein</fullName>
    </submittedName>
</protein>
<comment type="caution">
    <text evidence="3">The sequence shown here is derived from an EMBL/GenBank/DDBJ whole genome shotgun (WGS) entry which is preliminary data.</text>
</comment>
<keyword evidence="2" id="KW-0732">Signal</keyword>
<gene>
    <name evidence="3" type="ORF">KIW84_055801</name>
</gene>
<sequence length="141" mass="15984">MALEVWMWFCRMLGLMLRLVFKLRVMSRGHGWTARGLFGHWFITGYSRIKMEHGRLWLKHGLDFMGTHDSAETVRRALHLGANVKVIIDDQLAIGKETGRRLGMRSNMYPPVTVLGQDRGASIAALPVEELIEKAYGFAGV</sequence>
<proteinExistence type="predicted"/>
<evidence type="ECO:0000313" key="4">
    <source>
        <dbReference type="Proteomes" id="UP001058974"/>
    </source>
</evidence>
<dbReference type="Proteomes" id="UP001058974">
    <property type="component" value="Chromosome 5"/>
</dbReference>
<name>A0A9D4WZJ1_PEA</name>
<keyword evidence="4" id="KW-1185">Reference proteome</keyword>
<feature type="signal peptide" evidence="2">
    <location>
        <begin position="1"/>
        <end position="22"/>
    </location>
</feature>
<evidence type="ECO:0000256" key="1">
    <source>
        <dbReference type="ARBA" id="ARBA00022842"/>
    </source>
</evidence>
<organism evidence="3 4">
    <name type="scientific">Pisum sativum</name>
    <name type="common">Garden pea</name>
    <name type="synonym">Lathyrus oleraceus</name>
    <dbReference type="NCBI Taxonomy" id="3888"/>
    <lineage>
        <taxon>Eukaryota</taxon>
        <taxon>Viridiplantae</taxon>
        <taxon>Streptophyta</taxon>
        <taxon>Embryophyta</taxon>
        <taxon>Tracheophyta</taxon>
        <taxon>Spermatophyta</taxon>
        <taxon>Magnoliopsida</taxon>
        <taxon>eudicotyledons</taxon>
        <taxon>Gunneridae</taxon>
        <taxon>Pentapetalae</taxon>
        <taxon>rosids</taxon>
        <taxon>fabids</taxon>
        <taxon>Fabales</taxon>
        <taxon>Fabaceae</taxon>
        <taxon>Papilionoideae</taxon>
        <taxon>50 kb inversion clade</taxon>
        <taxon>NPAAA clade</taxon>
        <taxon>Hologalegina</taxon>
        <taxon>IRL clade</taxon>
        <taxon>Fabeae</taxon>
        <taxon>Lathyrus</taxon>
    </lineage>
</organism>